<dbReference type="CDD" id="cd10747">
    <property type="entry name" value="DnaJ_C"/>
    <property type="match status" value="1"/>
</dbReference>
<feature type="domain" description="CR-type" evidence="8">
    <location>
        <begin position="181"/>
        <end position="259"/>
    </location>
</feature>
<dbReference type="InterPro" id="IPR036410">
    <property type="entry name" value="HSP_DnaJ_Cys-rich_dom_sf"/>
</dbReference>
<dbReference type="EMBL" id="NIVC01003826">
    <property type="protein sequence ID" value="PAA49624.1"/>
    <property type="molecule type" value="Genomic_DNA"/>
</dbReference>
<dbReference type="InterPro" id="IPR001305">
    <property type="entry name" value="HSP_DnaJ_Cys-rich_dom"/>
</dbReference>
<dbReference type="InterPro" id="IPR012724">
    <property type="entry name" value="DnaJ"/>
</dbReference>
<reference evidence="9 10" key="1">
    <citation type="submission" date="2017-06" db="EMBL/GenBank/DDBJ databases">
        <title>A platform for efficient transgenesis in Macrostomum lignano, a flatworm model organism for stem cell research.</title>
        <authorList>
            <person name="Berezikov E."/>
        </authorList>
    </citation>
    <scope>NUCLEOTIDE SEQUENCE [LARGE SCALE GENOMIC DNA]</scope>
    <source>
        <strain evidence="9">DV1</strain>
        <tissue evidence="9">Whole organism</tissue>
    </source>
</reference>
<dbReference type="GO" id="GO:0031072">
    <property type="term" value="F:heat shock protein binding"/>
    <property type="evidence" value="ECO:0007669"/>
    <property type="project" value="InterPro"/>
</dbReference>
<dbReference type="InterPro" id="IPR002939">
    <property type="entry name" value="DnaJ_C"/>
</dbReference>
<evidence type="ECO:0000256" key="4">
    <source>
        <dbReference type="ARBA" id="ARBA00022833"/>
    </source>
</evidence>
<dbReference type="GO" id="GO:0008270">
    <property type="term" value="F:zinc ion binding"/>
    <property type="evidence" value="ECO:0007669"/>
    <property type="project" value="UniProtKB-KW"/>
</dbReference>
<dbReference type="GO" id="GO:0051082">
    <property type="term" value="F:unfolded protein binding"/>
    <property type="evidence" value="ECO:0007669"/>
    <property type="project" value="InterPro"/>
</dbReference>
<dbReference type="GO" id="GO:0005739">
    <property type="term" value="C:mitochondrion"/>
    <property type="evidence" value="ECO:0007669"/>
    <property type="project" value="TreeGrafter"/>
</dbReference>
<feature type="zinc finger region" description="CR-type" evidence="6">
    <location>
        <begin position="181"/>
        <end position="259"/>
    </location>
</feature>
<dbReference type="SUPFAM" id="SSF57938">
    <property type="entry name" value="DnaJ/Hsp40 cysteine-rich domain"/>
    <property type="match status" value="1"/>
</dbReference>
<dbReference type="FunFam" id="1.10.287.110:FF:000075">
    <property type="entry name" value="Uncharacterized protein, isoform D"/>
    <property type="match status" value="1"/>
</dbReference>
<proteinExistence type="inferred from homology"/>
<gene>
    <name evidence="9" type="ORF">BOX15_Mlig026207g1</name>
</gene>
<organism evidence="9 10">
    <name type="scientific">Macrostomum lignano</name>
    <dbReference type="NCBI Taxonomy" id="282301"/>
    <lineage>
        <taxon>Eukaryota</taxon>
        <taxon>Metazoa</taxon>
        <taxon>Spiralia</taxon>
        <taxon>Lophotrochozoa</taxon>
        <taxon>Platyhelminthes</taxon>
        <taxon>Rhabditophora</taxon>
        <taxon>Macrostomorpha</taxon>
        <taxon>Macrostomida</taxon>
        <taxon>Macrostomidae</taxon>
        <taxon>Macrostomum</taxon>
    </lineage>
</organism>
<comment type="caution">
    <text evidence="9">The sequence shown here is derived from an EMBL/GenBank/DDBJ whole genome shotgun (WGS) entry which is preliminary data.</text>
</comment>
<dbReference type="Pfam" id="PF00226">
    <property type="entry name" value="DnaJ"/>
    <property type="match status" value="1"/>
</dbReference>
<evidence type="ECO:0000256" key="3">
    <source>
        <dbReference type="ARBA" id="ARBA00022771"/>
    </source>
</evidence>
<keyword evidence="1 6" id="KW-0479">Metal-binding</keyword>
<evidence type="ECO:0000259" key="7">
    <source>
        <dbReference type="PROSITE" id="PS50076"/>
    </source>
</evidence>
<dbReference type="GO" id="GO:0006457">
    <property type="term" value="P:protein folding"/>
    <property type="evidence" value="ECO:0007669"/>
    <property type="project" value="InterPro"/>
</dbReference>
<dbReference type="Gene3D" id="2.60.260.20">
    <property type="entry name" value="Urease metallochaperone UreE, N-terminal domain"/>
    <property type="match status" value="2"/>
</dbReference>
<dbReference type="CDD" id="cd10719">
    <property type="entry name" value="DnaJ_zf"/>
    <property type="match status" value="1"/>
</dbReference>
<keyword evidence="5" id="KW-0143">Chaperone</keyword>
<dbReference type="CDD" id="cd06257">
    <property type="entry name" value="DnaJ"/>
    <property type="match status" value="1"/>
</dbReference>
<dbReference type="InterPro" id="IPR036869">
    <property type="entry name" value="J_dom_sf"/>
</dbReference>
<evidence type="ECO:0000256" key="6">
    <source>
        <dbReference type="PROSITE-ProRule" id="PRU00546"/>
    </source>
</evidence>
<dbReference type="GO" id="GO:0005524">
    <property type="term" value="F:ATP binding"/>
    <property type="evidence" value="ECO:0007669"/>
    <property type="project" value="InterPro"/>
</dbReference>
<evidence type="ECO:0000256" key="1">
    <source>
        <dbReference type="ARBA" id="ARBA00022723"/>
    </source>
</evidence>
<dbReference type="Pfam" id="PF00684">
    <property type="entry name" value="DnaJ_CXXCXGXG"/>
    <property type="match status" value="1"/>
</dbReference>
<evidence type="ECO:0000259" key="8">
    <source>
        <dbReference type="PROSITE" id="PS51188"/>
    </source>
</evidence>
<dbReference type="PROSITE" id="PS50076">
    <property type="entry name" value="DNAJ_2"/>
    <property type="match status" value="1"/>
</dbReference>
<feature type="domain" description="J" evidence="7">
    <location>
        <begin position="27"/>
        <end position="92"/>
    </location>
</feature>
<dbReference type="FunFam" id="2.60.260.20:FF:000005">
    <property type="entry name" value="Chaperone protein dnaJ 1, mitochondrial"/>
    <property type="match status" value="1"/>
</dbReference>
<dbReference type="PANTHER" id="PTHR44145">
    <property type="entry name" value="DNAJ HOMOLOG SUBFAMILY A MEMBER 3, MITOCHONDRIAL"/>
    <property type="match status" value="1"/>
</dbReference>
<dbReference type="GO" id="GO:0043066">
    <property type="term" value="P:negative regulation of apoptotic process"/>
    <property type="evidence" value="ECO:0007669"/>
    <property type="project" value="TreeGrafter"/>
</dbReference>
<dbReference type="HAMAP" id="MF_01152">
    <property type="entry name" value="DnaJ"/>
    <property type="match status" value="1"/>
</dbReference>
<dbReference type="PANTHER" id="PTHR44145:SF3">
    <property type="entry name" value="DNAJ HOMOLOG SUBFAMILY A MEMBER 3, MITOCHONDRIAL"/>
    <property type="match status" value="1"/>
</dbReference>
<dbReference type="PROSITE" id="PS51188">
    <property type="entry name" value="ZF_CR"/>
    <property type="match status" value="1"/>
</dbReference>
<evidence type="ECO:0000313" key="9">
    <source>
        <dbReference type="EMBL" id="PAA49624.1"/>
    </source>
</evidence>
<evidence type="ECO:0000313" key="10">
    <source>
        <dbReference type="Proteomes" id="UP000215902"/>
    </source>
</evidence>
<name>A0A267DLT0_9PLAT</name>
<dbReference type="Proteomes" id="UP000215902">
    <property type="component" value="Unassembled WGS sequence"/>
</dbReference>
<dbReference type="GO" id="GO:0007005">
    <property type="term" value="P:mitochondrion organization"/>
    <property type="evidence" value="ECO:0007669"/>
    <property type="project" value="TreeGrafter"/>
</dbReference>
<evidence type="ECO:0000256" key="5">
    <source>
        <dbReference type="ARBA" id="ARBA00023186"/>
    </source>
</evidence>
<dbReference type="InterPro" id="IPR018253">
    <property type="entry name" value="DnaJ_domain_CS"/>
</dbReference>
<dbReference type="SUPFAM" id="SSF49493">
    <property type="entry name" value="HSP40/DnaJ peptide-binding domain"/>
    <property type="match status" value="2"/>
</dbReference>
<dbReference type="OrthoDB" id="10256793at2759"/>
<dbReference type="Pfam" id="PF01556">
    <property type="entry name" value="DnaJ_C"/>
    <property type="match status" value="1"/>
</dbReference>
<dbReference type="SUPFAM" id="SSF46565">
    <property type="entry name" value="Chaperone J-domain"/>
    <property type="match status" value="1"/>
</dbReference>
<sequence length="448" mass="48532">QMRSAVPWLSLMCRRSLRTSSALFKRDYYEVLGLGRQADQKDIKRAYYQLAKKYHPDVNKNDPGAAKKFQEVSEAYEVLSDEAKRRQYDAYGMAGGGSGGPGQSASASGRGSGGFQGGFESYHGSIDPEELFRRIFRDAGFDFSGFNNNDSATQGFAESVFGFGPAKEMSLRLTFEEAACGAVKAVQVNAVGDCRKCRGSGAEPGSRVVNCPQCNGTGYETLSTGAFYMRSTCRRCGGARRAAATPCTECGGKGRTIQRRNLQIVVPAGVESGQTLRVPLSGVGGGSTEEIWARIEVTPSDRFRRDRADVHSDVEVSISQAVLGGTISVRGLREQLSVNLPPGTNSHDTIRLSGQGIARIGGYGNGDHVVHVRIKSPRRLSQEQRELLLKFAQLEGANDYRGGTVDGVLRSVTAELLSTILRVLADRKLSLFDKLKEIGWHLKKAVLG</sequence>
<keyword evidence="4 6" id="KW-0862">Zinc</keyword>
<evidence type="ECO:0000256" key="2">
    <source>
        <dbReference type="ARBA" id="ARBA00022737"/>
    </source>
</evidence>
<feature type="non-terminal residue" evidence="9">
    <location>
        <position position="1"/>
    </location>
</feature>
<dbReference type="SMART" id="SM00271">
    <property type="entry name" value="DnaJ"/>
    <property type="match status" value="1"/>
</dbReference>
<dbReference type="GO" id="GO:0009408">
    <property type="term" value="P:response to heat"/>
    <property type="evidence" value="ECO:0007669"/>
    <property type="project" value="InterPro"/>
</dbReference>
<dbReference type="InterPro" id="IPR051938">
    <property type="entry name" value="Apopto_cytoskel_mod"/>
</dbReference>
<dbReference type="InterPro" id="IPR001623">
    <property type="entry name" value="DnaJ_domain"/>
</dbReference>
<protein>
    <recommendedName>
        <fullName evidence="11">J domain-containing protein</fullName>
    </recommendedName>
</protein>
<dbReference type="STRING" id="282301.A0A267DLT0"/>
<dbReference type="Gene3D" id="1.10.287.110">
    <property type="entry name" value="DnaJ domain"/>
    <property type="match status" value="1"/>
</dbReference>
<keyword evidence="10" id="KW-1185">Reference proteome</keyword>
<accession>A0A267DLT0</accession>
<dbReference type="PRINTS" id="PR00625">
    <property type="entry name" value="JDOMAIN"/>
</dbReference>
<dbReference type="PROSITE" id="PS00636">
    <property type="entry name" value="DNAJ_1"/>
    <property type="match status" value="1"/>
</dbReference>
<dbReference type="AlphaFoldDB" id="A0A267DLT0"/>
<keyword evidence="3 6" id="KW-0863">Zinc-finger</keyword>
<evidence type="ECO:0008006" key="11">
    <source>
        <dbReference type="Google" id="ProtNLM"/>
    </source>
</evidence>
<dbReference type="InterPro" id="IPR008971">
    <property type="entry name" value="HSP40/DnaJ_pept-bd"/>
</dbReference>
<dbReference type="Gene3D" id="2.10.230.10">
    <property type="entry name" value="Heat shock protein DnaJ, cysteine-rich domain"/>
    <property type="match status" value="1"/>
</dbReference>
<keyword evidence="2" id="KW-0677">Repeat</keyword>